<keyword evidence="4" id="KW-0255">Endonuclease</keyword>
<dbReference type="AlphaFoldDB" id="A0A6J4MS01"/>
<dbReference type="InterPro" id="IPR010902">
    <property type="entry name" value="NUMOD4"/>
</dbReference>
<dbReference type="EMBL" id="CADCTW010000217">
    <property type="protein sequence ID" value="CAA9365504.1"/>
    <property type="molecule type" value="Genomic_DNA"/>
</dbReference>
<feature type="domain" description="HNH nuclease" evidence="3">
    <location>
        <begin position="75"/>
        <end position="118"/>
    </location>
</feature>
<evidence type="ECO:0000313" key="4">
    <source>
        <dbReference type="EMBL" id="CAA9365504.1"/>
    </source>
</evidence>
<dbReference type="Pfam" id="PF07463">
    <property type="entry name" value="NUMOD4"/>
    <property type="match status" value="1"/>
</dbReference>
<name>A0A6J4MS01_9BACT</name>
<dbReference type="Pfam" id="PF13392">
    <property type="entry name" value="HNH_3"/>
    <property type="match status" value="1"/>
</dbReference>
<sequence>MKKVERWLPVPGLPLHEVSDAGRVRSLSRTIIRSNGSPQRIRGCVYKMDNFRHPKTGYVRMRVRRAGRRVWSQTVHSMVLAAFVGPRPEGAVIRHLNGIRDDNRLENLCYGTPSENMRDKVVHGNHFYAVRDRCKHGHLFAGFNLYAPPSRGEKGRGRTCRACHLAARYVSSRRRRGKPHDPAPSIADRLYRSYNVEPPRGT</sequence>
<dbReference type="InterPro" id="IPR044925">
    <property type="entry name" value="His-Me_finger_sf"/>
</dbReference>
<keyword evidence="4" id="KW-0378">Hydrolase</keyword>
<reference evidence="4" key="1">
    <citation type="submission" date="2020-02" db="EMBL/GenBank/DDBJ databases">
        <authorList>
            <person name="Meier V. D."/>
        </authorList>
    </citation>
    <scope>NUCLEOTIDE SEQUENCE</scope>
    <source>
        <strain evidence="4">AVDCRST_MAG68</strain>
    </source>
</reference>
<accession>A0A6J4MS01</accession>
<proteinExistence type="predicted"/>
<dbReference type="SUPFAM" id="SSF54060">
    <property type="entry name" value="His-Me finger endonucleases"/>
    <property type="match status" value="1"/>
</dbReference>
<dbReference type="InterPro" id="IPR003615">
    <property type="entry name" value="HNH_nuc"/>
</dbReference>
<evidence type="ECO:0000259" key="2">
    <source>
        <dbReference type="Pfam" id="PF07463"/>
    </source>
</evidence>
<organism evidence="4">
    <name type="scientific">uncultured Gemmatimonadota bacterium</name>
    <dbReference type="NCBI Taxonomy" id="203437"/>
    <lineage>
        <taxon>Bacteria</taxon>
        <taxon>Pseudomonadati</taxon>
        <taxon>Gemmatimonadota</taxon>
        <taxon>environmental samples</taxon>
    </lineage>
</organism>
<feature type="domain" description="NUMOD4" evidence="2">
    <location>
        <begin position="5"/>
        <end position="63"/>
    </location>
</feature>
<protein>
    <submittedName>
        <fullName evidence="4">HNH homing endonuclease</fullName>
    </submittedName>
</protein>
<evidence type="ECO:0000259" key="3">
    <source>
        <dbReference type="Pfam" id="PF13392"/>
    </source>
</evidence>
<dbReference type="GO" id="GO:0016788">
    <property type="term" value="F:hydrolase activity, acting on ester bonds"/>
    <property type="evidence" value="ECO:0007669"/>
    <property type="project" value="InterPro"/>
</dbReference>
<keyword evidence="4" id="KW-0540">Nuclease</keyword>
<gene>
    <name evidence="4" type="ORF">AVDCRST_MAG68-5163</name>
</gene>
<evidence type="ECO:0000256" key="1">
    <source>
        <dbReference type="SAM" id="MobiDB-lite"/>
    </source>
</evidence>
<dbReference type="Gene3D" id="3.90.75.20">
    <property type="match status" value="1"/>
</dbReference>
<dbReference type="GO" id="GO:0004519">
    <property type="term" value="F:endonuclease activity"/>
    <property type="evidence" value="ECO:0007669"/>
    <property type="project" value="UniProtKB-KW"/>
</dbReference>
<feature type="region of interest" description="Disordered" evidence="1">
    <location>
        <begin position="171"/>
        <end position="202"/>
    </location>
</feature>